<keyword evidence="4" id="KW-1185">Reference proteome</keyword>
<dbReference type="AlphaFoldDB" id="A0A0A0F3F4"/>
<gene>
    <name evidence="3" type="ORF">N799_06220</name>
</gene>
<dbReference type="Gene3D" id="1.20.1600.10">
    <property type="entry name" value="Outer membrane efflux proteins (OEP)"/>
    <property type="match status" value="1"/>
</dbReference>
<proteinExistence type="inferred from homology"/>
<keyword evidence="2" id="KW-0732">Signal</keyword>
<evidence type="ECO:0000256" key="2">
    <source>
        <dbReference type="SAM" id="SignalP"/>
    </source>
</evidence>
<dbReference type="InterPro" id="IPR003423">
    <property type="entry name" value="OMP_efflux"/>
</dbReference>
<accession>A0A0A0F3F4</accession>
<feature type="signal peptide" evidence="2">
    <location>
        <begin position="1"/>
        <end position="17"/>
    </location>
</feature>
<sequence length="412" mass="45304">MIAALLVLCALAAPAMAQSVPGEDVASVHAWLRDNNPELRALQAETEAARARIQPAGALPDPSASISFRNLDPDRPWQLPGDGGEVDYSLRQRVPLWGKRGLARTIARQSAEAVALDRDAVLRELIAEAETAYVRYWHADQAIAVLDRRLDLLRQVEEMAGVRYALGMAAQQDSIRAQVEQTVMQRERIQRLAEKREAMAALNGLLGRPADAPLAPPAQRPVLAIRSGDLGDALNVLDSSAHPAVLAQQARAQAARTNVELQRRNRYPDVTFGVGAMQREDGLESMEVMLEVEIPFQQTARRERERESRLLEQAALARMDATRQALASQVTTAWAQWRSAQDRREITEQTLLPQADAAFQSALASYQVGEVDFGTLLEALNQWQGADLDRVDALRDELLAAAAVRAIEGETP</sequence>
<dbReference type="PANTHER" id="PTHR30203">
    <property type="entry name" value="OUTER MEMBRANE CATION EFFLUX PROTEIN"/>
    <property type="match status" value="1"/>
</dbReference>
<dbReference type="STRING" id="913325.N799_06220"/>
<dbReference type="SUPFAM" id="SSF56954">
    <property type="entry name" value="Outer membrane efflux proteins (OEP)"/>
    <property type="match status" value="1"/>
</dbReference>
<dbReference type="GO" id="GO:0015562">
    <property type="term" value="F:efflux transmembrane transporter activity"/>
    <property type="evidence" value="ECO:0007669"/>
    <property type="project" value="InterPro"/>
</dbReference>
<evidence type="ECO:0000313" key="4">
    <source>
        <dbReference type="Proteomes" id="UP000029989"/>
    </source>
</evidence>
<reference evidence="3 4" key="1">
    <citation type="journal article" date="2015" name="Stand. Genomic Sci.">
        <title>Genomic information of the arsenic-resistant bacterium Lysobacter arseniciresistens type strain ZS79(T) and comparison of Lysobacter draft genomes.</title>
        <authorList>
            <person name="Liu L."/>
            <person name="Zhang S."/>
            <person name="Luo M."/>
            <person name="Wang G."/>
        </authorList>
    </citation>
    <scope>NUCLEOTIDE SEQUENCE [LARGE SCALE GENOMIC DNA]</scope>
    <source>
        <strain evidence="3 4">ZS79</strain>
    </source>
</reference>
<name>A0A0A0F3F4_9GAMM</name>
<comment type="similarity">
    <text evidence="1">Belongs to the outer membrane factor (OMF) (TC 1.B.17) family.</text>
</comment>
<dbReference type="InterPro" id="IPR010131">
    <property type="entry name" value="MdtP/NodT-like"/>
</dbReference>
<evidence type="ECO:0008006" key="5">
    <source>
        <dbReference type="Google" id="ProtNLM"/>
    </source>
</evidence>
<dbReference type="RefSeq" id="WP_036211284.1">
    <property type="nucleotide sequence ID" value="NZ_AVPT01000016.1"/>
</dbReference>
<comment type="caution">
    <text evidence="3">The sequence shown here is derived from an EMBL/GenBank/DDBJ whole genome shotgun (WGS) entry which is preliminary data.</text>
</comment>
<dbReference type="Proteomes" id="UP000029989">
    <property type="component" value="Unassembled WGS sequence"/>
</dbReference>
<dbReference type="Pfam" id="PF02321">
    <property type="entry name" value="OEP"/>
    <property type="match status" value="2"/>
</dbReference>
<dbReference type="EMBL" id="AVPT01000016">
    <property type="protein sequence ID" value="KGM55917.1"/>
    <property type="molecule type" value="Genomic_DNA"/>
</dbReference>
<organism evidence="3 4">
    <name type="scientific">Lysobacter arseniciresistens ZS79</name>
    <dbReference type="NCBI Taxonomy" id="913325"/>
    <lineage>
        <taxon>Bacteria</taxon>
        <taxon>Pseudomonadati</taxon>
        <taxon>Pseudomonadota</taxon>
        <taxon>Gammaproteobacteria</taxon>
        <taxon>Lysobacterales</taxon>
        <taxon>Lysobacteraceae</taxon>
        <taxon>Novilysobacter</taxon>
    </lineage>
</organism>
<evidence type="ECO:0000313" key="3">
    <source>
        <dbReference type="EMBL" id="KGM55917.1"/>
    </source>
</evidence>
<dbReference type="eggNOG" id="COG1538">
    <property type="taxonomic scope" value="Bacteria"/>
</dbReference>
<feature type="chain" id="PRO_5001962686" description="Transporter" evidence="2">
    <location>
        <begin position="18"/>
        <end position="412"/>
    </location>
</feature>
<dbReference type="PANTHER" id="PTHR30203:SF24">
    <property type="entry name" value="BLR4935 PROTEIN"/>
    <property type="match status" value="1"/>
</dbReference>
<evidence type="ECO:0000256" key="1">
    <source>
        <dbReference type="ARBA" id="ARBA00007613"/>
    </source>
</evidence>
<protein>
    <recommendedName>
        <fullName evidence="5">Transporter</fullName>
    </recommendedName>
</protein>